<dbReference type="AlphaFoldDB" id="A0AAW1D391"/>
<organism evidence="1 2">
    <name type="scientific">Rhynocoris fuscipes</name>
    <dbReference type="NCBI Taxonomy" id="488301"/>
    <lineage>
        <taxon>Eukaryota</taxon>
        <taxon>Metazoa</taxon>
        <taxon>Ecdysozoa</taxon>
        <taxon>Arthropoda</taxon>
        <taxon>Hexapoda</taxon>
        <taxon>Insecta</taxon>
        <taxon>Pterygota</taxon>
        <taxon>Neoptera</taxon>
        <taxon>Paraneoptera</taxon>
        <taxon>Hemiptera</taxon>
        <taxon>Heteroptera</taxon>
        <taxon>Panheteroptera</taxon>
        <taxon>Cimicomorpha</taxon>
        <taxon>Reduviidae</taxon>
        <taxon>Harpactorinae</taxon>
        <taxon>Harpactorini</taxon>
        <taxon>Rhynocoris</taxon>
    </lineage>
</organism>
<dbReference type="EMBL" id="JAPXFL010000008">
    <property type="protein sequence ID" value="KAK9503337.1"/>
    <property type="molecule type" value="Genomic_DNA"/>
</dbReference>
<proteinExistence type="predicted"/>
<protein>
    <submittedName>
        <fullName evidence="1">Uncharacterized protein</fullName>
    </submittedName>
</protein>
<evidence type="ECO:0000313" key="2">
    <source>
        <dbReference type="Proteomes" id="UP001461498"/>
    </source>
</evidence>
<name>A0AAW1D391_9HEMI</name>
<gene>
    <name evidence="1" type="ORF">O3M35_011933</name>
</gene>
<accession>A0AAW1D391</accession>
<keyword evidence="2" id="KW-1185">Reference proteome</keyword>
<comment type="caution">
    <text evidence="1">The sequence shown here is derived from an EMBL/GenBank/DDBJ whole genome shotgun (WGS) entry which is preliminary data.</text>
</comment>
<dbReference type="Proteomes" id="UP001461498">
    <property type="component" value="Unassembled WGS sequence"/>
</dbReference>
<evidence type="ECO:0000313" key="1">
    <source>
        <dbReference type="EMBL" id="KAK9503337.1"/>
    </source>
</evidence>
<reference evidence="1 2" key="1">
    <citation type="submission" date="2022-12" db="EMBL/GenBank/DDBJ databases">
        <title>Chromosome-level genome assembly of true bugs.</title>
        <authorList>
            <person name="Ma L."/>
            <person name="Li H."/>
        </authorList>
    </citation>
    <scope>NUCLEOTIDE SEQUENCE [LARGE SCALE GENOMIC DNA]</scope>
    <source>
        <strain evidence="1">Lab_2022b</strain>
    </source>
</reference>
<sequence>MGRFHLHVRTILNPKFQYSTANRLSVMQDMIIRTVPYIRTSAHTHRDVMPKIVKMG</sequence>